<name>M5S2V2_9BACT</name>
<dbReference type="EMBL" id="ANOG01000361">
    <property type="protein sequence ID" value="EMI20519.1"/>
    <property type="molecule type" value="Genomic_DNA"/>
</dbReference>
<evidence type="ECO:0000313" key="2">
    <source>
        <dbReference type="Proteomes" id="UP000011991"/>
    </source>
</evidence>
<dbReference type="Pfam" id="PF13289">
    <property type="entry name" value="SIR2_2"/>
    <property type="match status" value="1"/>
</dbReference>
<accession>M5S2V2</accession>
<proteinExistence type="predicted"/>
<comment type="caution">
    <text evidence="1">The sequence shown here is derived from an EMBL/GenBank/DDBJ whole genome shotgun (WGS) entry which is preliminary data.</text>
</comment>
<protein>
    <submittedName>
        <fullName evidence="1">Uncharacterized protein</fullName>
    </submittedName>
</protein>
<dbReference type="PATRIC" id="fig|1265738.3.peg.2565"/>
<gene>
    <name evidence="1" type="ORF">RMSM_02551</name>
</gene>
<keyword evidence="2" id="KW-1185">Reference proteome</keyword>
<organism evidence="1 2">
    <name type="scientific">Rhodopirellula maiorica SM1</name>
    <dbReference type="NCBI Taxonomy" id="1265738"/>
    <lineage>
        <taxon>Bacteria</taxon>
        <taxon>Pseudomonadati</taxon>
        <taxon>Planctomycetota</taxon>
        <taxon>Planctomycetia</taxon>
        <taxon>Pirellulales</taxon>
        <taxon>Pirellulaceae</taxon>
        <taxon>Novipirellula</taxon>
    </lineage>
</organism>
<reference evidence="1 2" key="1">
    <citation type="journal article" date="2013" name="Mar. Genomics">
        <title>Expression of sulfatases in Rhodopirellula baltica and the diversity of sulfatases in the genus Rhodopirellula.</title>
        <authorList>
            <person name="Wegner C.E."/>
            <person name="Richter-Heitmann T."/>
            <person name="Klindworth A."/>
            <person name="Klockow C."/>
            <person name="Richter M."/>
            <person name="Achstetter T."/>
            <person name="Glockner F.O."/>
            <person name="Harder J."/>
        </authorList>
    </citation>
    <scope>NUCLEOTIDE SEQUENCE [LARGE SCALE GENOMIC DNA]</scope>
    <source>
        <strain evidence="1 2">SM1</strain>
    </source>
</reference>
<evidence type="ECO:0000313" key="1">
    <source>
        <dbReference type="EMBL" id="EMI20519.1"/>
    </source>
</evidence>
<sequence>MSRHFLGPFAFTRYASSGLYSKMTSYTEYQERCSTAIRDVVSDRGCQPILFAGSGLSKRFFDAPSWDALLTHLCSVCPTIVNDYGYYRQKNQDLPSIGSEIADCYREWAWSKEGRKMFPSELFTSDQPNDIYLKHYVAKHFLTLTPPLSKIRKAAMKKELDSLRKIQPHAIISTNYDEFLERVFPDFTPVVGQQILRTNYVSVGEIFKIHGCAKDPRSIVLTAEDYEEWTRKKKYLSAKLLTYFAEHPLVFLGYSGTDDNIRAILSDIDEILAEPNGVVSNIFFVTFNPDADSANSLPDEKLIALHDGRSIRVRNIDANDYDWIFRALGAGAPIKKVDPKILRALLARNYELVRHDIPRKTVQIDFTTLEHAVNAEGQFANLLGISTLDNPSVFNAVYPYTLSGVARELGFSYWSHADKLIKQIRDEYHVDIKSFDNIYHITVKTGSSDTSLTQKYSQDCVDLLAAVRDGKRVQLDDTVLTGPDQSSDG</sequence>
<dbReference type="Proteomes" id="UP000011991">
    <property type="component" value="Unassembled WGS sequence"/>
</dbReference>
<dbReference type="AlphaFoldDB" id="M5S2V2"/>